<dbReference type="Gene3D" id="2.40.160.20">
    <property type="match status" value="1"/>
</dbReference>
<feature type="domain" description="Outer membrane protein beta-barrel" evidence="2">
    <location>
        <begin position="37"/>
        <end position="179"/>
    </location>
</feature>
<evidence type="ECO:0000313" key="3">
    <source>
        <dbReference type="EMBL" id="TDU34478.1"/>
    </source>
</evidence>
<dbReference type="Pfam" id="PF13568">
    <property type="entry name" value="OMP_b-brl_2"/>
    <property type="match status" value="1"/>
</dbReference>
<dbReference type="AlphaFoldDB" id="A0A4R7PJC5"/>
<protein>
    <submittedName>
        <fullName evidence="3">Outer membrane protein with beta-barrel domain</fullName>
    </submittedName>
</protein>
<dbReference type="EMBL" id="SOBW01000009">
    <property type="protein sequence ID" value="TDU34478.1"/>
    <property type="molecule type" value="Genomic_DNA"/>
</dbReference>
<name>A0A4R7PJC5_9FLAO</name>
<proteinExistence type="predicted"/>
<sequence>MKILNTFQEHFNRSSSKSKRMFLACFALIAFTLGANAQNGNGFGIKAGLNYNANGNYFESMGENAKHPDRNVGFHLGLYGKVGDRFYFKPEVVYTQTKSDYDNNDFKMQKIDAPLLLGVKLLGPVSVFAGPSLQYILDTEFDGITINDVENEFSVGLNFGIGANFNGFGIDLRYERGFSENEATFIDNSVGVPPNRIDTRPDQLILSVSFAL</sequence>
<accession>A0A4R7PJC5</accession>
<dbReference type="Proteomes" id="UP000294689">
    <property type="component" value="Unassembled WGS sequence"/>
</dbReference>
<feature type="signal peptide" evidence="1">
    <location>
        <begin position="1"/>
        <end position="37"/>
    </location>
</feature>
<comment type="caution">
    <text evidence="3">The sequence shown here is derived from an EMBL/GenBank/DDBJ whole genome shotgun (WGS) entry which is preliminary data.</text>
</comment>
<feature type="chain" id="PRO_5020987966" evidence="1">
    <location>
        <begin position="38"/>
        <end position="212"/>
    </location>
</feature>
<keyword evidence="4" id="KW-1185">Reference proteome</keyword>
<gene>
    <name evidence="3" type="ORF">BXY82_2803</name>
</gene>
<reference evidence="3 4" key="1">
    <citation type="submission" date="2019-03" db="EMBL/GenBank/DDBJ databases">
        <title>Genomic Encyclopedia of Archaeal and Bacterial Type Strains, Phase II (KMG-II): from individual species to whole genera.</title>
        <authorList>
            <person name="Goeker M."/>
        </authorList>
    </citation>
    <scope>NUCLEOTIDE SEQUENCE [LARGE SCALE GENOMIC DNA]</scope>
    <source>
        <strain evidence="3 4">DSM 28135</strain>
    </source>
</reference>
<evidence type="ECO:0000259" key="2">
    <source>
        <dbReference type="Pfam" id="PF13568"/>
    </source>
</evidence>
<keyword evidence="1" id="KW-0732">Signal</keyword>
<organism evidence="3 4">
    <name type="scientific">Gelidibacter sediminis</name>
    <dbReference type="NCBI Taxonomy" id="1608710"/>
    <lineage>
        <taxon>Bacteria</taxon>
        <taxon>Pseudomonadati</taxon>
        <taxon>Bacteroidota</taxon>
        <taxon>Flavobacteriia</taxon>
        <taxon>Flavobacteriales</taxon>
        <taxon>Flavobacteriaceae</taxon>
        <taxon>Gelidibacter</taxon>
    </lineage>
</organism>
<dbReference type="InterPro" id="IPR025665">
    <property type="entry name" value="Beta-barrel_OMP_2"/>
</dbReference>
<evidence type="ECO:0000313" key="4">
    <source>
        <dbReference type="Proteomes" id="UP000294689"/>
    </source>
</evidence>
<dbReference type="RefSeq" id="WP_243835847.1">
    <property type="nucleotide sequence ID" value="NZ_SOBW01000009.1"/>
</dbReference>
<evidence type="ECO:0000256" key="1">
    <source>
        <dbReference type="SAM" id="SignalP"/>
    </source>
</evidence>